<dbReference type="InterPro" id="IPR040669">
    <property type="entry name" value="Agarase_CBM"/>
</dbReference>
<evidence type="ECO:0000256" key="3">
    <source>
        <dbReference type="SAM" id="SignalP"/>
    </source>
</evidence>
<dbReference type="Proteomes" id="UP000595278">
    <property type="component" value="Chromosome"/>
</dbReference>
<reference evidence="6 7" key="1">
    <citation type="submission" date="2021-01" db="EMBL/GenBank/DDBJ databases">
        <title>Entomomonas sp. F2A isolated from a house cricket (Acheta domesticus).</title>
        <authorList>
            <person name="Spergser J."/>
            <person name="Busse H.-J."/>
        </authorList>
    </citation>
    <scope>NUCLEOTIDE SEQUENCE [LARGE SCALE GENOMIC DNA]</scope>
    <source>
        <strain evidence="6 7">F2A</strain>
    </source>
</reference>
<dbReference type="SUPFAM" id="SSF51445">
    <property type="entry name" value="(Trans)glycosidases"/>
    <property type="match status" value="1"/>
</dbReference>
<keyword evidence="3" id="KW-0732">Signal</keyword>
<dbReference type="Pfam" id="PF02449">
    <property type="entry name" value="Glyco_hydro_42"/>
    <property type="match status" value="1"/>
</dbReference>
<evidence type="ECO:0000313" key="6">
    <source>
        <dbReference type="EMBL" id="QQP86988.1"/>
    </source>
</evidence>
<dbReference type="InterPro" id="IPR017853">
    <property type="entry name" value="GH"/>
</dbReference>
<evidence type="ECO:0000259" key="4">
    <source>
        <dbReference type="Pfam" id="PF02449"/>
    </source>
</evidence>
<dbReference type="Gene3D" id="3.20.20.80">
    <property type="entry name" value="Glycosidases"/>
    <property type="match status" value="1"/>
</dbReference>
<feature type="domain" description="Glycoside hydrolase family 42 N-terminal" evidence="4">
    <location>
        <begin position="490"/>
        <end position="613"/>
    </location>
</feature>
<feature type="chain" id="PRO_5038046105" evidence="3">
    <location>
        <begin position="22"/>
        <end position="722"/>
    </location>
</feature>
<evidence type="ECO:0000256" key="1">
    <source>
        <dbReference type="ARBA" id="ARBA00022801"/>
    </source>
</evidence>
<name>A0A974RY72_9GAMM</name>
<proteinExistence type="predicted"/>
<gene>
    <name evidence="6" type="ORF">JHT90_07015</name>
</gene>
<dbReference type="Pfam" id="PF17992">
    <property type="entry name" value="Agarase_CBM"/>
    <property type="match status" value="1"/>
</dbReference>
<keyword evidence="2" id="KW-0326">Glycosidase</keyword>
<dbReference type="GO" id="GO:0009341">
    <property type="term" value="C:beta-galactosidase complex"/>
    <property type="evidence" value="ECO:0007669"/>
    <property type="project" value="InterPro"/>
</dbReference>
<keyword evidence="1" id="KW-0378">Hydrolase</keyword>
<feature type="domain" description="Agarase CBM-like" evidence="5">
    <location>
        <begin position="71"/>
        <end position="200"/>
    </location>
</feature>
<dbReference type="EMBL" id="CP067393">
    <property type="protein sequence ID" value="QQP86988.1"/>
    <property type="molecule type" value="Genomic_DNA"/>
</dbReference>
<accession>A0A974RY72</accession>
<dbReference type="InterPro" id="IPR013529">
    <property type="entry name" value="Glyco_hydro_42_N"/>
</dbReference>
<protein>
    <submittedName>
        <fullName evidence="6">Beta-galactosidase</fullName>
    </submittedName>
</protein>
<dbReference type="GO" id="GO:0005975">
    <property type="term" value="P:carbohydrate metabolic process"/>
    <property type="evidence" value="ECO:0007669"/>
    <property type="project" value="InterPro"/>
</dbReference>
<dbReference type="Gene3D" id="2.60.120.430">
    <property type="entry name" value="Galactose-binding lectin"/>
    <property type="match status" value="1"/>
</dbReference>
<evidence type="ECO:0000256" key="2">
    <source>
        <dbReference type="ARBA" id="ARBA00023295"/>
    </source>
</evidence>
<evidence type="ECO:0000313" key="7">
    <source>
        <dbReference type="Proteomes" id="UP000595278"/>
    </source>
</evidence>
<sequence length="722" mass="81536">MLKRIVLLSLLCISSISLVIAEEQPLYDFLQASNKVTLFTQGVTLPNDGVEHNQQNEVLKRITFANDIDEPSIAIHFKQATNLINQKALSLRIQNAMDWDLRLYVDIKDTSQTTLLRATIALPAGPAQNLLIPLKQTSGRVWGMREGLSSPWQKDNTRYLLPMSVVGKLDTSKIASITLSMAKPAIPQSILISNIKAIDSDAEYMAYHHLLDKYGQNNTVNWPDKITSDKQLQQVAQAEQAQLEDWLSHQLIQDKFGGLDAKPQFKATGYFRTEKHNGRWYLVSPEGHAFISLGINTVVPDQSQTYITGREFMFASLPEQNKPLANYYGHADTNSGNAAQGGRGIDKGQWYDFYQANMYRVHGKDVVKNWRERTINRFKAWGFNTIGNWSDKQLIAEKRLPYTMPILIKGDYASVPSGMDWWGFMPDTFDPKFTEAVERAVKLATKNRVNDPWLVGYFADNELSWGGLDNIPAAHYALAINSLSRNAESPAKQAFIKQLKNKYKDIDKLANAWGVAINAWQDIEQQGYRAPLPTAKYPAISEDYSIFLTNYADNYFKTVKEMIYKYDPNHLFLGNRFAVKLPEVITSCAKYCDVISFNTYTLLASQGYDTELVASLDRPIMISEFTFGSKTTGALWSGPVAVADDKVRADSYQQFVKNAFEDPHMVGVHWFQYIDQPLTGRLLDGENGNMGLVAITDVPFHQFIKQVRQANLAVAAWILNKL</sequence>
<dbReference type="KEGG" id="eaz:JHT90_07015"/>
<organism evidence="6 7">
    <name type="scientific">Entomomonas asaccharolytica</name>
    <dbReference type="NCBI Taxonomy" id="2785331"/>
    <lineage>
        <taxon>Bacteria</taxon>
        <taxon>Pseudomonadati</taxon>
        <taxon>Pseudomonadota</taxon>
        <taxon>Gammaproteobacteria</taxon>
        <taxon>Pseudomonadales</taxon>
        <taxon>Pseudomonadaceae</taxon>
        <taxon>Entomomonas</taxon>
    </lineage>
</organism>
<dbReference type="GO" id="GO:0004565">
    <property type="term" value="F:beta-galactosidase activity"/>
    <property type="evidence" value="ECO:0007669"/>
    <property type="project" value="InterPro"/>
</dbReference>
<keyword evidence="7" id="KW-1185">Reference proteome</keyword>
<feature type="signal peptide" evidence="3">
    <location>
        <begin position="1"/>
        <end position="21"/>
    </location>
</feature>
<evidence type="ECO:0000259" key="5">
    <source>
        <dbReference type="Pfam" id="PF17992"/>
    </source>
</evidence>
<dbReference type="RefSeq" id="WP_201095522.1">
    <property type="nucleotide sequence ID" value="NZ_CP067393.1"/>
</dbReference>
<dbReference type="AlphaFoldDB" id="A0A974RY72"/>